<keyword evidence="3 5" id="KW-0238">DNA-binding</keyword>
<dbReference type="Pfam" id="PF00440">
    <property type="entry name" value="TetR_N"/>
    <property type="match status" value="1"/>
</dbReference>
<evidence type="ECO:0000256" key="5">
    <source>
        <dbReference type="PROSITE-ProRule" id="PRU00335"/>
    </source>
</evidence>
<reference evidence="8 9" key="1">
    <citation type="submission" date="2021-03" db="EMBL/GenBank/DDBJ databases">
        <title>Sequencing the genomes of 1000 actinobacteria strains.</title>
        <authorList>
            <person name="Klenk H.-P."/>
        </authorList>
    </citation>
    <scope>NUCLEOTIDE SEQUENCE [LARGE SCALE GENOMIC DNA]</scope>
    <source>
        <strain evidence="8 9">DSM 14564</strain>
    </source>
</reference>
<evidence type="ECO:0000313" key="8">
    <source>
        <dbReference type="EMBL" id="MBP2410162.1"/>
    </source>
</evidence>
<evidence type="ECO:0000256" key="2">
    <source>
        <dbReference type="ARBA" id="ARBA00023015"/>
    </source>
</evidence>
<gene>
    <name evidence="8" type="ORF">JOF44_003065</name>
</gene>
<sequence length="207" mass="23444">MAPRSETSDDDAPIGRRGSYSKGVARRQEILDRAAEVFRERGPEGTSLRRVAEEIGVSHGALLHYFSSREQLLLALYEHTEMHRNELRDSEESSGRGAVENLVDAASVNVTLPGYVQLYSTLVANALEEERTETRDYFVRRFERVREQTAERLRRQQEAGEVRRGLDADKLAALLVAASDGLQTQWLLEETVDLEGSLELFEELLRP</sequence>
<dbReference type="InterPro" id="IPR001647">
    <property type="entry name" value="HTH_TetR"/>
</dbReference>
<feature type="region of interest" description="Disordered" evidence="6">
    <location>
        <begin position="1"/>
        <end position="23"/>
    </location>
</feature>
<feature type="domain" description="HTH tetR-type" evidence="7">
    <location>
        <begin position="24"/>
        <end position="84"/>
    </location>
</feature>
<dbReference type="Proteomes" id="UP000698222">
    <property type="component" value="Unassembled WGS sequence"/>
</dbReference>
<evidence type="ECO:0000256" key="4">
    <source>
        <dbReference type="ARBA" id="ARBA00023163"/>
    </source>
</evidence>
<dbReference type="RefSeq" id="WP_209893356.1">
    <property type="nucleotide sequence ID" value="NZ_BAAAJV010000041.1"/>
</dbReference>
<proteinExistence type="predicted"/>
<name>A0ABS4YMY5_9MICO</name>
<dbReference type="InterPro" id="IPR036271">
    <property type="entry name" value="Tet_transcr_reg_TetR-rel_C_sf"/>
</dbReference>
<dbReference type="PROSITE" id="PS50977">
    <property type="entry name" value="HTH_TETR_2"/>
    <property type="match status" value="1"/>
</dbReference>
<organism evidence="8 9">
    <name type="scientific">Brachybacterium fresconis</name>
    <dbReference type="NCBI Taxonomy" id="173363"/>
    <lineage>
        <taxon>Bacteria</taxon>
        <taxon>Bacillati</taxon>
        <taxon>Actinomycetota</taxon>
        <taxon>Actinomycetes</taxon>
        <taxon>Micrococcales</taxon>
        <taxon>Dermabacteraceae</taxon>
        <taxon>Brachybacterium</taxon>
    </lineage>
</organism>
<dbReference type="EMBL" id="JAGIOC010000001">
    <property type="protein sequence ID" value="MBP2410162.1"/>
    <property type="molecule type" value="Genomic_DNA"/>
</dbReference>
<dbReference type="PANTHER" id="PTHR47506">
    <property type="entry name" value="TRANSCRIPTIONAL REGULATORY PROTEIN"/>
    <property type="match status" value="1"/>
</dbReference>
<dbReference type="SUPFAM" id="SSF48498">
    <property type="entry name" value="Tetracyclin repressor-like, C-terminal domain"/>
    <property type="match status" value="1"/>
</dbReference>
<keyword evidence="9" id="KW-1185">Reference proteome</keyword>
<dbReference type="Gene3D" id="1.10.357.10">
    <property type="entry name" value="Tetracycline Repressor, domain 2"/>
    <property type="match status" value="1"/>
</dbReference>
<dbReference type="InterPro" id="IPR039538">
    <property type="entry name" value="BetI_C"/>
</dbReference>
<keyword evidence="2" id="KW-0805">Transcription regulation</keyword>
<protein>
    <submittedName>
        <fullName evidence="8">AcrR family transcriptional regulator</fullName>
    </submittedName>
</protein>
<keyword evidence="1" id="KW-0678">Repressor</keyword>
<evidence type="ECO:0000256" key="1">
    <source>
        <dbReference type="ARBA" id="ARBA00022491"/>
    </source>
</evidence>
<comment type="caution">
    <text evidence="8">The sequence shown here is derived from an EMBL/GenBank/DDBJ whole genome shotgun (WGS) entry which is preliminary data.</text>
</comment>
<evidence type="ECO:0000256" key="3">
    <source>
        <dbReference type="ARBA" id="ARBA00023125"/>
    </source>
</evidence>
<evidence type="ECO:0000313" key="9">
    <source>
        <dbReference type="Proteomes" id="UP000698222"/>
    </source>
</evidence>
<dbReference type="InterPro" id="IPR009057">
    <property type="entry name" value="Homeodomain-like_sf"/>
</dbReference>
<dbReference type="Pfam" id="PF13977">
    <property type="entry name" value="TetR_C_6"/>
    <property type="match status" value="1"/>
</dbReference>
<dbReference type="SUPFAM" id="SSF46689">
    <property type="entry name" value="Homeodomain-like"/>
    <property type="match status" value="1"/>
</dbReference>
<accession>A0ABS4YMY5</accession>
<dbReference type="PRINTS" id="PR00455">
    <property type="entry name" value="HTHTETR"/>
</dbReference>
<evidence type="ECO:0000256" key="6">
    <source>
        <dbReference type="SAM" id="MobiDB-lite"/>
    </source>
</evidence>
<keyword evidence="4" id="KW-0804">Transcription</keyword>
<evidence type="ECO:0000259" key="7">
    <source>
        <dbReference type="PROSITE" id="PS50977"/>
    </source>
</evidence>
<feature type="DNA-binding region" description="H-T-H motif" evidence="5">
    <location>
        <begin position="47"/>
        <end position="66"/>
    </location>
</feature>
<dbReference type="PANTHER" id="PTHR47506:SF1">
    <property type="entry name" value="HTH-TYPE TRANSCRIPTIONAL REGULATOR YJDC"/>
    <property type="match status" value="1"/>
</dbReference>